<proteinExistence type="inferred from homology"/>
<evidence type="ECO:0000256" key="5">
    <source>
        <dbReference type="ARBA" id="ARBA00023128"/>
    </source>
</evidence>
<comment type="similarity">
    <text evidence="2 7">Belongs to the NDUFAF7 family.</text>
</comment>
<evidence type="ECO:0000256" key="2">
    <source>
        <dbReference type="ARBA" id="ARBA00005891"/>
    </source>
</evidence>
<dbReference type="EC" id="2.1.1.320" evidence="7"/>
<keyword evidence="5 7" id="KW-0496">Mitochondrion</keyword>
<evidence type="ECO:0000313" key="8">
    <source>
        <dbReference type="EMBL" id="CAK9220256.1"/>
    </source>
</evidence>
<organism evidence="8 9">
    <name type="scientific">Sphagnum troendelagicum</name>
    <dbReference type="NCBI Taxonomy" id="128251"/>
    <lineage>
        <taxon>Eukaryota</taxon>
        <taxon>Viridiplantae</taxon>
        <taxon>Streptophyta</taxon>
        <taxon>Embryophyta</taxon>
        <taxon>Bryophyta</taxon>
        <taxon>Sphagnophytina</taxon>
        <taxon>Sphagnopsida</taxon>
        <taxon>Sphagnales</taxon>
        <taxon>Sphagnaceae</taxon>
        <taxon>Sphagnum</taxon>
    </lineage>
</organism>
<keyword evidence="9" id="KW-1185">Reference proteome</keyword>
<dbReference type="InterPro" id="IPR038375">
    <property type="entry name" value="NDUFAF7_sf"/>
</dbReference>
<comment type="catalytic activity">
    <reaction evidence="6 7">
        <text>L-arginyl-[protein] + 2 S-adenosyl-L-methionine = N(omega),N(omega)'-dimethyl-L-arginyl-[protein] + 2 S-adenosyl-L-homocysteine + 2 H(+)</text>
        <dbReference type="Rhea" id="RHEA:48108"/>
        <dbReference type="Rhea" id="RHEA-COMP:10532"/>
        <dbReference type="Rhea" id="RHEA-COMP:11992"/>
        <dbReference type="ChEBI" id="CHEBI:15378"/>
        <dbReference type="ChEBI" id="CHEBI:29965"/>
        <dbReference type="ChEBI" id="CHEBI:57856"/>
        <dbReference type="ChEBI" id="CHEBI:59789"/>
        <dbReference type="ChEBI" id="CHEBI:88221"/>
        <dbReference type="EC" id="2.1.1.320"/>
    </reaction>
</comment>
<evidence type="ECO:0000313" key="9">
    <source>
        <dbReference type="Proteomes" id="UP001497512"/>
    </source>
</evidence>
<gene>
    <name evidence="8" type="ORF">CSSPTR1EN2_LOCUS15325</name>
</gene>
<dbReference type="Proteomes" id="UP001497512">
    <property type="component" value="Chromosome 3"/>
</dbReference>
<dbReference type="PANTHER" id="PTHR12049:SF5">
    <property type="entry name" value="PROTEIN ARGININE METHYLTRANSFERASE NDUFAF7 HOMOLOG, MITOCHONDRIAL"/>
    <property type="match status" value="1"/>
</dbReference>
<evidence type="ECO:0000256" key="3">
    <source>
        <dbReference type="ARBA" id="ARBA00022603"/>
    </source>
</evidence>
<keyword evidence="3 7" id="KW-0489">Methyltransferase</keyword>
<sequence>MGSRGLQRRMLQVFSLWLRGGQIMCQQTGIIALSCGSASFSTQTTEHAQPALQHKKSVLVRDYIHSALYDPQSGYFSAKAEAVGTISEPIQFSLLQGRKAYLQHLNDLYKQNNVSWFTPIEIFQARFFPWYGYAIAEYILRTLVPASPLNIYEIGGGTGTCASNILNYFRTKAPAIYKNLTYTSVEISDALALKQQARVGAMSSHSRHFQIRHGSASDPNTWGTVNTAPCFIIMLEVLDNLAHDLVYRKTLTSDWNETWVTESAPGSYREELQPLEDPLIKRCLDVISQNPHSRSSSSIISAAKSTLSQFVSLSELAWIPTGCLQMLETLHKFRPNMVLIISDFSSLPDITVAGTGAPLVASKEAGQTKDHSSYLEAKGNADIFFPTNFGLLQQLDSYVAERASGKDGLSERLSTVTSAEFMEQCADVEKTRTKDGYNPLLEDYSNTKFYISFPE</sequence>
<accession>A0ABP0UFS0</accession>
<evidence type="ECO:0000256" key="1">
    <source>
        <dbReference type="ARBA" id="ARBA00004173"/>
    </source>
</evidence>
<protein>
    <recommendedName>
        <fullName evidence="7">Protein arginine methyltransferase NDUFAF7</fullName>
        <ecNumber evidence="7">2.1.1.320</ecNumber>
    </recommendedName>
</protein>
<comment type="subcellular location">
    <subcellularLocation>
        <location evidence="1 7">Mitochondrion</location>
    </subcellularLocation>
</comment>
<dbReference type="PANTHER" id="PTHR12049">
    <property type="entry name" value="PROTEIN ARGININE METHYLTRANSFERASE NDUFAF7, MITOCHONDRIAL"/>
    <property type="match status" value="1"/>
</dbReference>
<dbReference type="Gene3D" id="3.40.50.12710">
    <property type="match status" value="1"/>
</dbReference>
<comment type="function">
    <text evidence="7">Arginine methyltransferase involved in the assembly or stability of mitochondrial NADH:ubiquinone oxidoreductase complex (complex I).</text>
</comment>
<dbReference type="Pfam" id="PF02636">
    <property type="entry name" value="Methyltransf_28"/>
    <property type="match status" value="1"/>
</dbReference>
<evidence type="ECO:0000256" key="4">
    <source>
        <dbReference type="ARBA" id="ARBA00022679"/>
    </source>
</evidence>
<reference evidence="8" key="1">
    <citation type="submission" date="2024-02" db="EMBL/GenBank/DDBJ databases">
        <authorList>
            <consortium name="ELIXIR-Norway"/>
            <consortium name="Elixir Norway"/>
        </authorList>
    </citation>
    <scope>NUCLEOTIDE SEQUENCE</scope>
</reference>
<dbReference type="SUPFAM" id="SSF53335">
    <property type="entry name" value="S-adenosyl-L-methionine-dependent methyltransferases"/>
    <property type="match status" value="1"/>
</dbReference>
<dbReference type="InterPro" id="IPR003788">
    <property type="entry name" value="NDUFAF7"/>
</dbReference>
<name>A0ABP0UFS0_9BRYO</name>
<dbReference type="InterPro" id="IPR029063">
    <property type="entry name" value="SAM-dependent_MTases_sf"/>
</dbReference>
<dbReference type="EMBL" id="OZ019895">
    <property type="protein sequence ID" value="CAK9220256.1"/>
    <property type="molecule type" value="Genomic_DNA"/>
</dbReference>
<evidence type="ECO:0000256" key="6">
    <source>
        <dbReference type="ARBA" id="ARBA00048612"/>
    </source>
</evidence>
<keyword evidence="4 7" id="KW-0808">Transferase</keyword>
<evidence type="ECO:0000256" key="7">
    <source>
        <dbReference type="RuleBase" id="RU364114"/>
    </source>
</evidence>
<dbReference type="PROSITE" id="PS51257">
    <property type="entry name" value="PROKAR_LIPOPROTEIN"/>
    <property type="match status" value="1"/>
</dbReference>